<accession>A0A9Q0Q0Z9</accession>
<reference evidence="1" key="2">
    <citation type="journal article" date="2023" name="Int. J. Mol. Sci.">
        <title>De Novo Assembly and Annotation of 11 Diverse Shrub Willow (Salix) Genomes Reveals Novel Gene Organization in Sex-Linked Regions.</title>
        <authorList>
            <person name="Hyden B."/>
            <person name="Feng K."/>
            <person name="Yates T.B."/>
            <person name="Jawdy S."/>
            <person name="Cereghino C."/>
            <person name="Smart L.B."/>
            <person name="Muchero W."/>
        </authorList>
    </citation>
    <scope>NUCLEOTIDE SEQUENCE</scope>
    <source>
        <tissue evidence="1">Shoot tip</tissue>
    </source>
</reference>
<keyword evidence="2" id="KW-1185">Reference proteome</keyword>
<sequence>MFSVASKVFLLCISPPICLLKRPICYAFQSFVLLSITDCSSL</sequence>
<reference evidence="1" key="1">
    <citation type="submission" date="2022-11" db="EMBL/GenBank/DDBJ databases">
        <authorList>
            <person name="Hyden B.L."/>
            <person name="Feng K."/>
            <person name="Yates T."/>
            <person name="Jawdy S."/>
            <person name="Smart L.B."/>
            <person name="Muchero W."/>
        </authorList>
    </citation>
    <scope>NUCLEOTIDE SEQUENCE</scope>
    <source>
        <tissue evidence="1">Shoot tip</tissue>
    </source>
</reference>
<dbReference type="Proteomes" id="UP001151532">
    <property type="component" value="Chromosome 6"/>
</dbReference>
<dbReference type="EMBL" id="JAPFFK010000017">
    <property type="protein sequence ID" value="KAJ6697961.1"/>
    <property type="molecule type" value="Genomic_DNA"/>
</dbReference>
<comment type="caution">
    <text evidence="1">The sequence shown here is derived from an EMBL/GenBank/DDBJ whole genome shotgun (WGS) entry which is preliminary data.</text>
</comment>
<evidence type="ECO:0000313" key="2">
    <source>
        <dbReference type="Proteomes" id="UP001151532"/>
    </source>
</evidence>
<organism evidence="1 2">
    <name type="scientific">Salix purpurea</name>
    <name type="common">Purple osier willow</name>
    <dbReference type="NCBI Taxonomy" id="77065"/>
    <lineage>
        <taxon>Eukaryota</taxon>
        <taxon>Viridiplantae</taxon>
        <taxon>Streptophyta</taxon>
        <taxon>Embryophyta</taxon>
        <taxon>Tracheophyta</taxon>
        <taxon>Spermatophyta</taxon>
        <taxon>Magnoliopsida</taxon>
        <taxon>eudicotyledons</taxon>
        <taxon>Gunneridae</taxon>
        <taxon>Pentapetalae</taxon>
        <taxon>rosids</taxon>
        <taxon>fabids</taxon>
        <taxon>Malpighiales</taxon>
        <taxon>Salicaceae</taxon>
        <taxon>Saliceae</taxon>
        <taxon>Salix</taxon>
    </lineage>
</organism>
<evidence type="ECO:0000313" key="1">
    <source>
        <dbReference type="EMBL" id="KAJ6697961.1"/>
    </source>
</evidence>
<proteinExistence type="predicted"/>
<protein>
    <submittedName>
        <fullName evidence="1">Uncharacterized protein</fullName>
    </submittedName>
</protein>
<name>A0A9Q0Q0Z9_SALPP</name>
<gene>
    <name evidence="1" type="ORF">OIU79_011505</name>
</gene>
<dbReference type="AlphaFoldDB" id="A0A9Q0Q0Z9"/>